<dbReference type="EC" id="6.1.1.2" evidence="3"/>
<dbReference type="InterPro" id="IPR001412">
    <property type="entry name" value="aa-tRNA-synth_I_CS"/>
</dbReference>
<dbReference type="AlphaFoldDB" id="A0AAV4X8D0"/>
<dbReference type="PROSITE" id="PS00178">
    <property type="entry name" value="AA_TRNA_LIGASE_I"/>
    <property type="match status" value="1"/>
</dbReference>
<dbReference type="SUPFAM" id="SSF52374">
    <property type="entry name" value="Nucleotidylyl transferase"/>
    <property type="match status" value="1"/>
</dbReference>
<evidence type="ECO:0000256" key="5">
    <source>
        <dbReference type="ARBA" id="ARBA00022741"/>
    </source>
</evidence>
<dbReference type="PANTHER" id="PTHR43766">
    <property type="entry name" value="TRYPTOPHAN--TRNA LIGASE, MITOCHONDRIAL"/>
    <property type="match status" value="1"/>
</dbReference>
<evidence type="ECO:0000256" key="7">
    <source>
        <dbReference type="ARBA" id="ARBA00022917"/>
    </source>
</evidence>
<dbReference type="Pfam" id="PF00579">
    <property type="entry name" value="tRNA-synt_1b"/>
    <property type="match status" value="1"/>
</dbReference>
<dbReference type="PRINTS" id="PR01039">
    <property type="entry name" value="TRNASYNTHTRP"/>
</dbReference>
<keyword evidence="6 14" id="KW-0067">ATP-binding</keyword>
<name>A0AAV4X8D0_9ARAC</name>
<organism evidence="15 16">
    <name type="scientific">Caerostris darwini</name>
    <dbReference type="NCBI Taxonomy" id="1538125"/>
    <lineage>
        <taxon>Eukaryota</taxon>
        <taxon>Metazoa</taxon>
        <taxon>Ecdysozoa</taxon>
        <taxon>Arthropoda</taxon>
        <taxon>Chelicerata</taxon>
        <taxon>Arachnida</taxon>
        <taxon>Araneae</taxon>
        <taxon>Araneomorphae</taxon>
        <taxon>Entelegynae</taxon>
        <taxon>Araneoidea</taxon>
        <taxon>Araneidae</taxon>
        <taxon>Caerostris</taxon>
    </lineage>
</organism>
<dbReference type="NCBIfam" id="TIGR00233">
    <property type="entry name" value="trpS"/>
    <property type="match status" value="1"/>
</dbReference>
<gene>
    <name evidence="15" type="primary">WARS2</name>
    <name evidence="15" type="ORF">CDAR_575762</name>
</gene>
<dbReference type="HAMAP" id="MF_00140_B">
    <property type="entry name" value="Trp_tRNA_synth_B"/>
    <property type="match status" value="1"/>
</dbReference>
<evidence type="ECO:0000313" key="16">
    <source>
        <dbReference type="Proteomes" id="UP001054837"/>
    </source>
</evidence>
<dbReference type="GO" id="GO:0070183">
    <property type="term" value="P:mitochondrial tryptophanyl-tRNA aminoacylation"/>
    <property type="evidence" value="ECO:0007669"/>
    <property type="project" value="TreeGrafter"/>
</dbReference>
<comment type="catalytic activity">
    <reaction evidence="10">
        <text>tRNA(Trp) + L-tryptophan + ATP = L-tryptophyl-tRNA(Trp) + AMP + diphosphate + H(+)</text>
        <dbReference type="Rhea" id="RHEA:24080"/>
        <dbReference type="Rhea" id="RHEA-COMP:9671"/>
        <dbReference type="Rhea" id="RHEA-COMP:9705"/>
        <dbReference type="ChEBI" id="CHEBI:15378"/>
        <dbReference type="ChEBI" id="CHEBI:30616"/>
        <dbReference type="ChEBI" id="CHEBI:33019"/>
        <dbReference type="ChEBI" id="CHEBI:57912"/>
        <dbReference type="ChEBI" id="CHEBI:78442"/>
        <dbReference type="ChEBI" id="CHEBI:78535"/>
        <dbReference type="ChEBI" id="CHEBI:456215"/>
        <dbReference type="EC" id="6.1.1.2"/>
    </reaction>
</comment>
<evidence type="ECO:0000256" key="9">
    <source>
        <dbReference type="ARBA" id="ARBA00030268"/>
    </source>
</evidence>
<evidence type="ECO:0000256" key="2">
    <source>
        <dbReference type="ARBA" id="ARBA00005594"/>
    </source>
</evidence>
<reference evidence="15 16" key="1">
    <citation type="submission" date="2021-06" db="EMBL/GenBank/DDBJ databases">
        <title>Caerostris darwini draft genome.</title>
        <authorList>
            <person name="Kono N."/>
            <person name="Arakawa K."/>
        </authorList>
    </citation>
    <scope>NUCLEOTIDE SEQUENCE [LARGE SCALE GENOMIC DNA]</scope>
</reference>
<dbReference type="CDD" id="cd00806">
    <property type="entry name" value="TrpRS_core"/>
    <property type="match status" value="1"/>
</dbReference>
<keyword evidence="16" id="KW-1185">Reference proteome</keyword>
<dbReference type="Gene3D" id="1.10.240.10">
    <property type="entry name" value="Tyrosyl-Transfer RNA Synthetase"/>
    <property type="match status" value="1"/>
</dbReference>
<keyword evidence="5 14" id="KW-0547">Nucleotide-binding</keyword>
<dbReference type="GO" id="GO:0005759">
    <property type="term" value="C:mitochondrial matrix"/>
    <property type="evidence" value="ECO:0007669"/>
    <property type="project" value="UniProtKB-SubCell"/>
</dbReference>
<dbReference type="EMBL" id="BPLQ01015720">
    <property type="protein sequence ID" value="GIY90743.1"/>
    <property type="molecule type" value="Genomic_DNA"/>
</dbReference>
<keyword evidence="7 14" id="KW-0648">Protein biosynthesis</keyword>
<evidence type="ECO:0000256" key="10">
    <source>
        <dbReference type="ARBA" id="ARBA00049929"/>
    </source>
</evidence>
<protein>
    <recommendedName>
        <fullName evidence="12">Tryptophan--tRNA ligase, mitochondrial</fullName>
        <ecNumber evidence="3">6.1.1.2</ecNumber>
    </recommendedName>
    <alternativeName>
        <fullName evidence="13">(Mt)TrpRS</fullName>
    </alternativeName>
    <alternativeName>
        <fullName evidence="9">Tryptophanyl-tRNA synthetase</fullName>
    </alternativeName>
</protein>
<comment type="similarity">
    <text evidence="2 14">Belongs to the class-I aminoacyl-tRNA synthetase family.</text>
</comment>
<keyword evidence="4 14" id="KW-0436">Ligase</keyword>
<dbReference type="InterPro" id="IPR024109">
    <property type="entry name" value="Trp-tRNA-ligase_bac-type"/>
</dbReference>
<dbReference type="FunFam" id="3.40.50.620:FF:000082">
    <property type="entry name" value="MSW1p Mitochondrial tryptophanyl-tRNA synthetase"/>
    <property type="match status" value="1"/>
</dbReference>
<evidence type="ECO:0000256" key="8">
    <source>
        <dbReference type="ARBA" id="ARBA00023146"/>
    </source>
</evidence>
<dbReference type="Gene3D" id="3.40.50.620">
    <property type="entry name" value="HUPs"/>
    <property type="match status" value="1"/>
</dbReference>
<evidence type="ECO:0000256" key="6">
    <source>
        <dbReference type="ARBA" id="ARBA00022840"/>
    </source>
</evidence>
<dbReference type="Proteomes" id="UP001054837">
    <property type="component" value="Unassembled WGS sequence"/>
</dbReference>
<dbReference type="InterPro" id="IPR014729">
    <property type="entry name" value="Rossmann-like_a/b/a_fold"/>
</dbReference>
<evidence type="ECO:0000256" key="3">
    <source>
        <dbReference type="ARBA" id="ARBA00013161"/>
    </source>
</evidence>
<dbReference type="GO" id="GO:0005524">
    <property type="term" value="F:ATP binding"/>
    <property type="evidence" value="ECO:0007669"/>
    <property type="project" value="UniProtKB-KW"/>
</dbReference>
<evidence type="ECO:0000256" key="1">
    <source>
        <dbReference type="ARBA" id="ARBA00004305"/>
    </source>
</evidence>
<comment type="subcellular location">
    <subcellularLocation>
        <location evidence="1">Mitochondrion matrix</location>
    </subcellularLocation>
</comment>
<dbReference type="InterPro" id="IPR002305">
    <property type="entry name" value="aa-tRNA-synth_Ic"/>
</dbReference>
<evidence type="ECO:0000256" key="13">
    <source>
        <dbReference type="ARBA" id="ARBA00080951"/>
    </source>
</evidence>
<evidence type="ECO:0000256" key="14">
    <source>
        <dbReference type="RuleBase" id="RU363036"/>
    </source>
</evidence>
<sequence length="391" mass="44066">MFVEASLSRRQYEIIRKTSKGLYLCYSILRKTRKDYYPEKESSGILKPGQRIPSTGKHTPLVFSGIQPTGIPHLGNYFGAIKNWVSLQNGGKKCVFSIVDLHSITLPQNPKDLRNNIHLTTACLLACGINPDVCTFFLQSQVPHHTELAWILGCLTTMARLTHLPQYKEKMGSSTENVPLGLYIYPILQSADILMYKATEVPVGEDQLQHIQLSQHLAKLFNNRYGKIFPVPNAIVDENCARIKSLRHPEKKMSKSDYNVRSRINLTDSSDDILKKIKRAVTDFTSEVTYDAEQRPGVSNLILMHSLCTGKSFESICKESHNLDTSQYKLIVAEAIIEYLKPIQTEFQRLMAEPSHIIQILEKGSDNASKVAQKTIQEVKKLVGLSHLGGR</sequence>
<evidence type="ECO:0000256" key="12">
    <source>
        <dbReference type="ARBA" id="ARBA00069760"/>
    </source>
</evidence>
<accession>A0AAV4X8D0</accession>
<dbReference type="InterPro" id="IPR002306">
    <property type="entry name" value="Trp-tRNA-ligase"/>
</dbReference>
<keyword evidence="8 14" id="KW-0030">Aminoacyl-tRNA synthetase</keyword>
<evidence type="ECO:0000256" key="11">
    <source>
        <dbReference type="ARBA" id="ARBA00059972"/>
    </source>
</evidence>
<evidence type="ECO:0000256" key="4">
    <source>
        <dbReference type="ARBA" id="ARBA00022598"/>
    </source>
</evidence>
<proteinExistence type="inferred from homology"/>
<comment type="caution">
    <text evidence="15">The sequence shown here is derived from an EMBL/GenBank/DDBJ whole genome shotgun (WGS) entry which is preliminary data.</text>
</comment>
<evidence type="ECO:0000313" key="15">
    <source>
        <dbReference type="EMBL" id="GIY90743.1"/>
    </source>
</evidence>
<comment type="function">
    <text evidence="11">Catalyzes the attachment of tryptophan to tRNA(Trp) in a two-step reaction: tryptophan is first activated by ATP to form Trp-AMP and then transferred to the acceptor end of tRNA(Trp).</text>
</comment>
<dbReference type="InterPro" id="IPR050203">
    <property type="entry name" value="Trp-tRNA_synthetase"/>
</dbReference>
<dbReference type="PANTHER" id="PTHR43766:SF1">
    <property type="entry name" value="TRYPTOPHAN--TRNA LIGASE, MITOCHONDRIAL"/>
    <property type="match status" value="1"/>
</dbReference>
<dbReference type="GO" id="GO:0004830">
    <property type="term" value="F:tryptophan-tRNA ligase activity"/>
    <property type="evidence" value="ECO:0007669"/>
    <property type="project" value="UniProtKB-EC"/>
</dbReference>
<dbReference type="FunFam" id="1.10.240.10:FF:000002">
    <property type="entry name" value="Tryptophan--tRNA ligase"/>
    <property type="match status" value="1"/>
</dbReference>